<keyword evidence="1" id="KW-1133">Transmembrane helix</keyword>
<name>A0A841FT92_9ACTN</name>
<sequence length="189" mass="19975">MKPCLHLAAVLAALAAGLGLATVSMSAWIPSVWLQFPMIIAGIALPLGAVYLLYWPFESMLVVAPMIATVVVAIMLGFGLSGYLLDLRGEVRTATVTEYVGQGTKGSGYLVRVVDAEGREVRDTIRFEEPYGPGDRVEIIVDPEGWAAPTAAGATRPGGWFPWAAGVVVAVLAGFYVAGVRRELSRSPG</sequence>
<feature type="transmembrane region" description="Helical" evidence="1">
    <location>
        <begin position="160"/>
        <end position="178"/>
    </location>
</feature>
<evidence type="ECO:0000313" key="2">
    <source>
        <dbReference type="EMBL" id="MBB6039256.1"/>
    </source>
</evidence>
<dbReference type="AlphaFoldDB" id="A0A841FT92"/>
<keyword evidence="1" id="KW-0812">Transmembrane</keyword>
<protein>
    <recommendedName>
        <fullName evidence="4">DUF3592 domain-containing protein</fullName>
    </recommendedName>
</protein>
<organism evidence="2 3">
    <name type="scientific">Phytomonospora endophytica</name>
    <dbReference type="NCBI Taxonomy" id="714109"/>
    <lineage>
        <taxon>Bacteria</taxon>
        <taxon>Bacillati</taxon>
        <taxon>Actinomycetota</taxon>
        <taxon>Actinomycetes</taxon>
        <taxon>Micromonosporales</taxon>
        <taxon>Micromonosporaceae</taxon>
        <taxon>Phytomonospora</taxon>
    </lineage>
</organism>
<accession>A0A841FT92</accession>
<reference evidence="2 3" key="1">
    <citation type="submission" date="2020-08" db="EMBL/GenBank/DDBJ databases">
        <title>Genomic Encyclopedia of Type Strains, Phase IV (KMG-IV): sequencing the most valuable type-strain genomes for metagenomic binning, comparative biology and taxonomic classification.</title>
        <authorList>
            <person name="Goeker M."/>
        </authorList>
    </citation>
    <scope>NUCLEOTIDE SEQUENCE [LARGE SCALE GENOMIC DNA]</scope>
    <source>
        <strain evidence="2 3">YIM 65646</strain>
    </source>
</reference>
<comment type="caution">
    <text evidence="2">The sequence shown here is derived from an EMBL/GenBank/DDBJ whole genome shotgun (WGS) entry which is preliminary data.</text>
</comment>
<dbReference type="RefSeq" id="WP_184792354.1">
    <property type="nucleotide sequence ID" value="NZ_BONT01000077.1"/>
</dbReference>
<gene>
    <name evidence="2" type="ORF">HNR73_007150</name>
</gene>
<keyword evidence="3" id="KW-1185">Reference proteome</keyword>
<keyword evidence="1" id="KW-0472">Membrane</keyword>
<feature type="transmembrane region" description="Helical" evidence="1">
    <location>
        <begin position="61"/>
        <end position="85"/>
    </location>
</feature>
<dbReference type="EMBL" id="JACHGT010000021">
    <property type="protein sequence ID" value="MBB6039256.1"/>
    <property type="molecule type" value="Genomic_DNA"/>
</dbReference>
<dbReference type="Proteomes" id="UP000548476">
    <property type="component" value="Unassembled WGS sequence"/>
</dbReference>
<evidence type="ECO:0008006" key="4">
    <source>
        <dbReference type="Google" id="ProtNLM"/>
    </source>
</evidence>
<evidence type="ECO:0000256" key="1">
    <source>
        <dbReference type="SAM" id="Phobius"/>
    </source>
</evidence>
<proteinExistence type="predicted"/>
<feature type="transmembrane region" description="Helical" evidence="1">
    <location>
        <begin position="36"/>
        <end position="54"/>
    </location>
</feature>
<evidence type="ECO:0000313" key="3">
    <source>
        <dbReference type="Proteomes" id="UP000548476"/>
    </source>
</evidence>